<keyword evidence="7" id="KW-1185">Reference proteome</keyword>
<dbReference type="RefSeq" id="WP_110038819.1">
    <property type="nucleotide sequence ID" value="NZ_QGTL01000006.1"/>
</dbReference>
<feature type="domain" description="Aldehyde dehydrogenase" evidence="5">
    <location>
        <begin position="19"/>
        <end position="473"/>
    </location>
</feature>
<dbReference type="InterPro" id="IPR016162">
    <property type="entry name" value="Ald_DH_N"/>
</dbReference>
<name>A0A317NGS2_9NOCA</name>
<evidence type="ECO:0000256" key="4">
    <source>
        <dbReference type="RuleBase" id="RU003345"/>
    </source>
</evidence>
<gene>
    <name evidence="6" type="ORF">DFR69_106176</name>
</gene>
<organism evidence="6 7">
    <name type="scientific">Nocardia neocaledoniensis</name>
    <dbReference type="NCBI Taxonomy" id="236511"/>
    <lineage>
        <taxon>Bacteria</taxon>
        <taxon>Bacillati</taxon>
        <taxon>Actinomycetota</taxon>
        <taxon>Actinomycetes</taxon>
        <taxon>Mycobacteriales</taxon>
        <taxon>Nocardiaceae</taxon>
        <taxon>Nocardia</taxon>
    </lineage>
</organism>
<comment type="similarity">
    <text evidence="1 4">Belongs to the aldehyde dehydrogenase family.</text>
</comment>
<dbReference type="Gene3D" id="3.40.605.10">
    <property type="entry name" value="Aldehyde Dehydrogenase, Chain A, domain 1"/>
    <property type="match status" value="1"/>
</dbReference>
<dbReference type="InterPro" id="IPR016163">
    <property type="entry name" value="Ald_DH_C"/>
</dbReference>
<dbReference type="InterPro" id="IPR029510">
    <property type="entry name" value="Ald_DH_CS_GLU"/>
</dbReference>
<sequence length="478" mass="50642">MLDPNDYSAKNLVNGELVDAASGRLLDVLEPATGAVLAHVPASGQEDVEAAVTAAEQAFRSFRRTTPGERAEMLLALASKIEEHAEQIAVLESRNVGKPLPVARDEVPFAVDNLRFFAGAARTMEGRAGGEYLRGYESYVRREPIGIVAGIAPWNYPLLMATWKIGPALAAGNCSILKPSRQTPLTALYVAALAQDIFPAGVFNVLSGSAADIGDTLVTDRRIGLVSLTGDTSTGRHIAEVAAAHLTRTHLELGGKAPVIVLDDADLDAVVAGIATAGFANSGQDCTAACRVIATPGIYDRLLEALVPAVEAIRVGDPHTDGDIDMGPVISAAHRQSILDVLAKTDGTLVTGGKALPGGGFFLEPTVVANPSQADVLVQTEQFGPVVTVQRAADIDQAFEWANDVEFGLASSIWTQNLNHAARAARDLDFGCVWVNDHMPVLSEMPHGGFKQSGYGKDMSIYALEEYTRIKHVMTKTD</sequence>
<dbReference type="InterPro" id="IPR015590">
    <property type="entry name" value="Aldehyde_DH_dom"/>
</dbReference>
<accession>A0A317NGS2</accession>
<comment type="caution">
    <text evidence="6">The sequence shown here is derived from an EMBL/GenBank/DDBJ whole genome shotgun (WGS) entry which is preliminary data.</text>
</comment>
<evidence type="ECO:0000256" key="2">
    <source>
        <dbReference type="ARBA" id="ARBA00023002"/>
    </source>
</evidence>
<dbReference type="PANTHER" id="PTHR11699">
    <property type="entry name" value="ALDEHYDE DEHYDROGENASE-RELATED"/>
    <property type="match status" value="1"/>
</dbReference>
<keyword evidence="2 4" id="KW-0560">Oxidoreductase</keyword>
<dbReference type="FunFam" id="3.40.605.10:FF:000007">
    <property type="entry name" value="NAD/NADP-dependent betaine aldehyde dehydrogenase"/>
    <property type="match status" value="1"/>
</dbReference>
<feature type="active site" evidence="3">
    <location>
        <position position="252"/>
    </location>
</feature>
<dbReference type="PROSITE" id="PS00687">
    <property type="entry name" value="ALDEHYDE_DEHYDR_GLU"/>
    <property type="match status" value="1"/>
</dbReference>
<dbReference type="Pfam" id="PF00171">
    <property type="entry name" value="Aldedh"/>
    <property type="match status" value="1"/>
</dbReference>
<dbReference type="Proteomes" id="UP000246410">
    <property type="component" value="Unassembled WGS sequence"/>
</dbReference>
<dbReference type="AlphaFoldDB" id="A0A317NGS2"/>
<evidence type="ECO:0000313" key="6">
    <source>
        <dbReference type="EMBL" id="PWV74365.1"/>
    </source>
</evidence>
<evidence type="ECO:0000256" key="1">
    <source>
        <dbReference type="ARBA" id="ARBA00009986"/>
    </source>
</evidence>
<dbReference type="GO" id="GO:0016620">
    <property type="term" value="F:oxidoreductase activity, acting on the aldehyde or oxo group of donors, NAD or NADP as acceptor"/>
    <property type="evidence" value="ECO:0007669"/>
    <property type="project" value="InterPro"/>
</dbReference>
<evidence type="ECO:0000259" key="5">
    <source>
        <dbReference type="Pfam" id="PF00171"/>
    </source>
</evidence>
<dbReference type="NCBIfam" id="NF010000">
    <property type="entry name" value="PRK13473.1"/>
    <property type="match status" value="1"/>
</dbReference>
<reference evidence="6 7" key="1">
    <citation type="submission" date="2018-05" db="EMBL/GenBank/DDBJ databases">
        <title>Genomic Encyclopedia of Type Strains, Phase IV (KMG-IV): sequencing the most valuable type-strain genomes for metagenomic binning, comparative biology and taxonomic classification.</title>
        <authorList>
            <person name="Goeker M."/>
        </authorList>
    </citation>
    <scope>NUCLEOTIDE SEQUENCE [LARGE SCALE GENOMIC DNA]</scope>
    <source>
        <strain evidence="6 7">DSM 44717</strain>
    </source>
</reference>
<dbReference type="EMBL" id="QGTL01000006">
    <property type="protein sequence ID" value="PWV74365.1"/>
    <property type="molecule type" value="Genomic_DNA"/>
</dbReference>
<dbReference type="SUPFAM" id="SSF53720">
    <property type="entry name" value="ALDH-like"/>
    <property type="match status" value="1"/>
</dbReference>
<dbReference type="Gene3D" id="3.40.309.10">
    <property type="entry name" value="Aldehyde Dehydrogenase, Chain A, domain 2"/>
    <property type="match status" value="1"/>
</dbReference>
<protein>
    <submittedName>
        <fullName evidence="6">Aminobutyraldehyde dehydrogenase</fullName>
    </submittedName>
</protein>
<dbReference type="CDD" id="cd07092">
    <property type="entry name" value="ALDH_ABALDH-YdcW"/>
    <property type="match status" value="1"/>
</dbReference>
<dbReference type="InterPro" id="IPR016161">
    <property type="entry name" value="Ald_DH/histidinol_DH"/>
</dbReference>
<proteinExistence type="inferred from homology"/>
<evidence type="ECO:0000256" key="3">
    <source>
        <dbReference type="PROSITE-ProRule" id="PRU10007"/>
    </source>
</evidence>
<dbReference type="InterPro" id="IPR015657">
    <property type="entry name" value="Aminobutyraldehyde_DH"/>
</dbReference>
<evidence type="ECO:0000313" key="7">
    <source>
        <dbReference type="Proteomes" id="UP000246410"/>
    </source>
</evidence>